<organism evidence="1">
    <name type="scientific">marine sediment metagenome</name>
    <dbReference type="NCBI Taxonomy" id="412755"/>
    <lineage>
        <taxon>unclassified sequences</taxon>
        <taxon>metagenomes</taxon>
        <taxon>ecological metagenomes</taxon>
    </lineage>
</organism>
<dbReference type="AlphaFoldDB" id="X1DWF3"/>
<dbReference type="EMBL" id="BART01033617">
    <property type="protein sequence ID" value="GAH09279.1"/>
    <property type="molecule type" value="Genomic_DNA"/>
</dbReference>
<evidence type="ECO:0008006" key="2">
    <source>
        <dbReference type="Google" id="ProtNLM"/>
    </source>
</evidence>
<dbReference type="Pfam" id="PF01116">
    <property type="entry name" value="F_bP_aldolase"/>
    <property type="match status" value="1"/>
</dbReference>
<evidence type="ECO:0000313" key="1">
    <source>
        <dbReference type="EMBL" id="GAH09279.1"/>
    </source>
</evidence>
<dbReference type="GO" id="GO:0016832">
    <property type="term" value="F:aldehyde-lyase activity"/>
    <property type="evidence" value="ECO:0007669"/>
    <property type="project" value="InterPro"/>
</dbReference>
<dbReference type="Gene3D" id="3.20.20.70">
    <property type="entry name" value="Aldolase class I"/>
    <property type="match status" value="1"/>
</dbReference>
<gene>
    <name evidence="1" type="ORF">S01H4_57702</name>
</gene>
<dbReference type="GO" id="GO:0005975">
    <property type="term" value="P:carbohydrate metabolic process"/>
    <property type="evidence" value="ECO:0007669"/>
    <property type="project" value="InterPro"/>
</dbReference>
<name>X1DWF3_9ZZZZ</name>
<dbReference type="SUPFAM" id="SSF51569">
    <property type="entry name" value="Aldolase"/>
    <property type="match status" value="1"/>
</dbReference>
<comment type="caution">
    <text evidence="1">The sequence shown here is derived from an EMBL/GenBank/DDBJ whole genome shotgun (WGS) entry which is preliminary data.</text>
</comment>
<dbReference type="InterPro" id="IPR013785">
    <property type="entry name" value="Aldolase_TIM"/>
</dbReference>
<reference evidence="1" key="1">
    <citation type="journal article" date="2014" name="Front. Microbiol.">
        <title>High frequency of phylogenetically diverse reductive dehalogenase-homologous genes in deep subseafloor sedimentary metagenomes.</title>
        <authorList>
            <person name="Kawai M."/>
            <person name="Futagami T."/>
            <person name="Toyoda A."/>
            <person name="Takaki Y."/>
            <person name="Nishi S."/>
            <person name="Hori S."/>
            <person name="Arai W."/>
            <person name="Tsubouchi T."/>
            <person name="Morono Y."/>
            <person name="Uchiyama I."/>
            <person name="Ito T."/>
            <person name="Fujiyama A."/>
            <person name="Inagaki F."/>
            <person name="Takami H."/>
        </authorList>
    </citation>
    <scope>NUCLEOTIDE SEQUENCE</scope>
    <source>
        <strain evidence="1">Expedition CK06-06</strain>
    </source>
</reference>
<sequence length="95" mass="10840">MDIARLKDINDATKVPLVLHGGSGIPEDQLVEAFQYGINKFNVGTEFFMLNTDLSKGFYTNPNSPNDAFSQTMYVRENLQKYIEQKLKLTRMTCD</sequence>
<dbReference type="InterPro" id="IPR000771">
    <property type="entry name" value="FBA_II"/>
</dbReference>
<dbReference type="GO" id="GO:0008270">
    <property type="term" value="F:zinc ion binding"/>
    <property type="evidence" value="ECO:0007669"/>
    <property type="project" value="InterPro"/>
</dbReference>
<accession>X1DWF3</accession>
<proteinExistence type="predicted"/>
<protein>
    <recommendedName>
        <fullName evidence="2">Fructose-bisphosphate aldolase</fullName>
    </recommendedName>
</protein>